<dbReference type="Proteomes" id="UP000295136">
    <property type="component" value="Unassembled WGS sequence"/>
</dbReference>
<evidence type="ECO:0000259" key="4">
    <source>
        <dbReference type="Pfam" id="PF20803"/>
    </source>
</evidence>
<evidence type="ECO:0000256" key="1">
    <source>
        <dbReference type="SAM" id="MobiDB-lite"/>
    </source>
</evidence>
<dbReference type="PANTHER" id="PTHR30319">
    <property type="entry name" value="PHENYLACETIC ACID REGULATOR-RELATED TRANSCRIPTIONAL REPRESSOR"/>
    <property type="match status" value="1"/>
</dbReference>
<evidence type="ECO:0000313" key="6">
    <source>
        <dbReference type="Proteomes" id="UP000295136"/>
    </source>
</evidence>
<organism evidence="5 6">
    <name type="scientific">Nonomuraea mesophila</name>
    <dbReference type="NCBI Taxonomy" id="2530382"/>
    <lineage>
        <taxon>Bacteria</taxon>
        <taxon>Bacillati</taxon>
        <taxon>Actinomycetota</taxon>
        <taxon>Actinomycetes</taxon>
        <taxon>Streptosporangiales</taxon>
        <taxon>Streptosporangiaceae</taxon>
        <taxon>Nonomuraea</taxon>
    </lineage>
</organism>
<dbReference type="PANTHER" id="PTHR30319:SF1">
    <property type="entry name" value="TRANSCRIPTIONAL REPRESSOR PAAX"/>
    <property type="match status" value="1"/>
</dbReference>
<dbReference type="Gene3D" id="1.20.58.1460">
    <property type="match status" value="1"/>
</dbReference>
<feature type="domain" description="Transcriptional repressor PaaX-like central Cas2-like" evidence="4">
    <location>
        <begin position="111"/>
        <end position="186"/>
    </location>
</feature>
<dbReference type="SUPFAM" id="SSF46785">
    <property type="entry name" value="Winged helix' DNA-binding domain"/>
    <property type="match status" value="1"/>
</dbReference>
<dbReference type="Pfam" id="PF07848">
    <property type="entry name" value="PaaX"/>
    <property type="match status" value="1"/>
</dbReference>
<dbReference type="RefSeq" id="WP_132630174.1">
    <property type="nucleotide sequence ID" value="NZ_SMLD01000021.1"/>
</dbReference>
<dbReference type="InterPro" id="IPR013225">
    <property type="entry name" value="PaaX_C"/>
</dbReference>
<evidence type="ECO:0000259" key="2">
    <source>
        <dbReference type="Pfam" id="PF07848"/>
    </source>
</evidence>
<dbReference type="EMBL" id="SMLD01000021">
    <property type="protein sequence ID" value="TDE56312.1"/>
    <property type="molecule type" value="Genomic_DNA"/>
</dbReference>
<dbReference type="Pfam" id="PF08223">
    <property type="entry name" value="PaaX_C"/>
    <property type="match status" value="1"/>
</dbReference>
<comment type="caution">
    <text evidence="5">The sequence shown here is derived from an EMBL/GenBank/DDBJ whole genome shotgun (WGS) entry which is preliminary data.</text>
</comment>
<dbReference type="AlphaFoldDB" id="A0A4R5FSN7"/>
<feature type="domain" description="Transcriptional repressor PaaX-like N-terminal" evidence="2">
    <location>
        <begin position="27"/>
        <end position="88"/>
    </location>
</feature>
<name>A0A4R5FSN7_9ACTN</name>
<keyword evidence="6" id="KW-1185">Reference proteome</keyword>
<dbReference type="Gene3D" id="1.10.10.10">
    <property type="entry name" value="Winged helix-like DNA-binding domain superfamily/Winged helix DNA-binding domain"/>
    <property type="match status" value="1"/>
</dbReference>
<sequence length="347" mass="38781">MKASRVATSPEPGSLPRARQGAEPQRLLTTLLGDYWFWRQEHIPSAALVRLLEEFGITTSSARAALRRLVSRGLLTSSRNGRTTAYGLPPRAYDVIVAHMRRLLTFGAATPRWDGEWTVVTFSVPEEQRDTRRALRDGLRLLHFGMMFDAVWVSPHDRTADAADLGRRLGVREVVVFRGREVAGGDMDAVPARAFDVTALRERYLRFIDTHGPVAERLAVSGPSPAEALRLRTAIMTDWRVFPTIDPDLPAELLPDAWPRDEARRLCVRIYDSLGEPAEQRFREILAGFDPELAGLAAHHTFTQVSALESPAIRRHTSFDETTDRDRLDLLAGGDLDGARRKGDGSR</sequence>
<evidence type="ECO:0000313" key="5">
    <source>
        <dbReference type="EMBL" id="TDE56312.1"/>
    </source>
</evidence>
<dbReference type="InterPro" id="IPR036388">
    <property type="entry name" value="WH-like_DNA-bd_sf"/>
</dbReference>
<feature type="domain" description="Transcriptional repressor PaaX-like C-terminal" evidence="3">
    <location>
        <begin position="195"/>
        <end position="282"/>
    </location>
</feature>
<dbReference type="Pfam" id="PF20803">
    <property type="entry name" value="PaaX_M"/>
    <property type="match status" value="1"/>
</dbReference>
<accession>A0A4R5FSN7</accession>
<dbReference type="InterPro" id="IPR036390">
    <property type="entry name" value="WH_DNA-bd_sf"/>
</dbReference>
<dbReference type="GO" id="GO:0006351">
    <property type="term" value="P:DNA-templated transcription"/>
    <property type="evidence" value="ECO:0007669"/>
    <property type="project" value="TreeGrafter"/>
</dbReference>
<dbReference type="InterPro" id="IPR012906">
    <property type="entry name" value="PaaX-like_N"/>
</dbReference>
<reference evidence="5 6" key="1">
    <citation type="submission" date="2019-03" db="EMBL/GenBank/DDBJ databases">
        <title>Draft genome sequences of novel Actinobacteria.</title>
        <authorList>
            <person name="Sahin N."/>
            <person name="Ay H."/>
            <person name="Saygin H."/>
        </authorList>
    </citation>
    <scope>NUCLEOTIDE SEQUENCE [LARGE SCALE GENOMIC DNA]</scope>
    <source>
        <strain evidence="5 6">6K102</strain>
    </source>
</reference>
<protein>
    <submittedName>
        <fullName evidence="5">PaaX family transcriptional regulator</fullName>
    </submittedName>
</protein>
<gene>
    <name evidence="5" type="ORF">E1295_11210</name>
</gene>
<proteinExistence type="predicted"/>
<feature type="region of interest" description="Disordered" evidence="1">
    <location>
        <begin position="1"/>
        <end position="22"/>
    </location>
</feature>
<evidence type="ECO:0000259" key="3">
    <source>
        <dbReference type="Pfam" id="PF08223"/>
    </source>
</evidence>
<dbReference type="InterPro" id="IPR048846">
    <property type="entry name" value="PaaX-like_central"/>
</dbReference>
<dbReference type="Gene3D" id="3.30.70.2650">
    <property type="match status" value="1"/>
</dbReference>